<organism evidence="2 3">
    <name type="scientific">Naasia lichenicola</name>
    <dbReference type="NCBI Taxonomy" id="2565933"/>
    <lineage>
        <taxon>Bacteria</taxon>
        <taxon>Bacillati</taxon>
        <taxon>Actinomycetota</taxon>
        <taxon>Actinomycetes</taxon>
        <taxon>Micrococcales</taxon>
        <taxon>Microbacteriaceae</taxon>
        <taxon>Naasia</taxon>
    </lineage>
</organism>
<accession>A0A4S4FP69</accession>
<gene>
    <name evidence="2" type="ORF">E6C64_04810</name>
</gene>
<feature type="domain" description="HTH marR-type" evidence="1">
    <location>
        <begin position="11"/>
        <end position="147"/>
    </location>
</feature>
<dbReference type="Proteomes" id="UP000309133">
    <property type="component" value="Unassembled WGS sequence"/>
</dbReference>
<evidence type="ECO:0000313" key="2">
    <source>
        <dbReference type="EMBL" id="THG32343.1"/>
    </source>
</evidence>
<dbReference type="InterPro" id="IPR039422">
    <property type="entry name" value="MarR/SlyA-like"/>
</dbReference>
<name>A0A4S4FP69_9MICO</name>
<dbReference type="PROSITE" id="PS50995">
    <property type="entry name" value="HTH_MARR_2"/>
    <property type="match status" value="1"/>
</dbReference>
<dbReference type="Gene3D" id="1.10.10.10">
    <property type="entry name" value="Winged helix-like DNA-binding domain superfamily/Winged helix DNA-binding domain"/>
    <property type="match status" value="1"/>
</dbReference>
<dbReference type="GO" id="GO:0003700">
    <property type="term" value="F:DNA-binding transcription factor activity"/>
    <property type="evidence" value="ECO:0007669"/>
    <property type="project" value="InterPro"/>
</dbReference>
<dbReference type="InterPro" id="IPR036388">
    <property type="entry name" value="WH-like_DNA-bd_sf"/>
</dbReference>
<comment type="caution">
    <text evidence="2">The sequence shown here is derived from an EMBL/GenBank/DDBJ whole genome shotgun (WGS) entry which is preliminary data.</text>
</comment>
<evidence type="ECO:0000313" key="3">
    <source>
        <dbReference type="Proteomes" id="UP000309133"/>
    </source>
</evidence>
<dbReference type="GO" id="GO:0006950">
    <property type="term" value="P:response to stress"/>
    <property type="evidence" value="ECO:0007669"/>
    <property type="project" value="TreeGrafter"/>
</dbReference>
<evidence type="ECO:0000259" key="1">
    <source>
        <dbReference type="PROSITE" id="PS50995"/>
    </source>
</evidence>
<keyword evidence="3" id="KW-1185">Reference proteome</keyword>
<dbReference type="AlphaFoldDB" id="A0A4S4FP69"/>
<dbReference type="PANTHER" id="PTHR33164:SF99">
    <property type="entry name" value="MARR FAMILY REGULATORY PROTEIN"/>
    <property type="match status" value="1"/>
</dbReference>
<dbReference type="RefSeq" id="WP_136426508.1">
    <property type="nucleotide sequence ID" value="NZ_SSSM01000002.1"/>
</dbReference>
<dbReference type="Pfam" id="PF12802">
    <property type="entry name" value="MarR_2"/>
    <property type="match status" value="1"/>
</dbReference>
<proteinExistence type="predicted"/>
<dbReference type="EMBL" id="SSSM01000002">
    <property type="protein sequence ID" value="THG32343.1"/>
    <property type="molecule type" value="Genomic_DNA"/>
</dbReference>
<sequence>MSDSQPISDADRQVWRSFLMMRRQLDRALEQRLQGDAGVSGADFEILTTLQASQDKQLRARELTELLGWEKSRVSHQVTRMEARGLVERKDCPTDLRGTWVALTAAGTAAVLTASLGHDDELRRRFFGVLDLDEKSTIGAASERIIDAVNPTACERADEILGESVTDAPARIAS</sequence>
<dbReference type="InterPro" id="IPR036390">
    <property type="entry name" value="WH_DNA-bd_sf"/>
</dbReference>
<dbReference type="OrthoDB" id="8635520at2"/>
<reference evidence="2 3" key="1">
    <citation type="submission" date="2019-04" db="EMBL/GenBank/DDBJ databases">
        <authorList>
            <person name="Jiang L."/>
        </authorList>
    </citation>
    <scope>NUCLEOTIDE SEQUENCE [LARGE SCALE GENOMIC DNA]</scope>
    <source>
        <strain evidence="2 3">YIM 131853</strain>
    </source>
</reference>
<protein>
    <submittedName>
        <fullName evidence="2">Winged helix-turn-helix transcriptional regulator</fullName>
    </submittedName>
</protein>
<dbReference type="SUPFAM" id="SSF46785">
    <property type="entry name" value="Winged helix' DNA-binding domain"/>
    <property type="match status" value="1"/>
</dbReference>
<dbReference type="SMART" id="SM00347">
    <property type="entry name" value="HTH_MARR"/>
    <property type="match status" value="1"/>
</dbReference>
<dbReference type="PANTHER" id="PTHR33164">
    <property type="entry name" value="TRANSCRIPTIONAL REGULATOR, MARR FAMILY"/>
    <property type="match status" value="1"/>
</dbReference>
<dbReference type="InterPro" id="IPR000835">
    <property type="entry name" value="HTH_MarR-typ"/>
</dbReference>